<evidence type="ECO:0000256" key="1">
    <source>
        <dbReference type="ARBA" id="ARBA00009054"/>
    </source>
</evidence>
<dbReference type="PROSITE" id="PS01071">
    <property type="entry name" value="GRPE"/>
    <property type="match status" value="1"/>
</dbReference>
<dbReference type="SUPFAM" id="SSF51064">
    <property type="entry name" value="Head domain of nucleotide exchange factor GrpE"/>
    <property type="match status" value="1"/>
</dbReference>
<evidence type="ECO:0000313" key="9">
    <source>
        <dbReference type="Proteomes" id="UP000784128"/>
    </source>
</evidence>
<dbReference type="Gene3D" id="3.90.20.20">
    <property type="match status" value="1"/>
</dbReference>
<evidence type="ECO:0000256" key="4">
    <source>
        <dbReference type="RuleBase" id="RU000639"/>
    </source>
</evidence>
<feature type="compositionally biased region" description="Low complexity" evidence="7">
    <location>
        <begin position="29"/>
        <end position="38"/>
    </location>
</feature>
<comment type="caution">
    <text evidence="8">The sequence shown here is derived from an EMBL/GenBank/DDBJ whole genome shotgun (WGS) entry which is preliminary data.</text>
</comment>
<dbReference type="CDD" id="cd00446">
    <property type="entry name" value="GrpE"/>
    <property type="match status" value="1"/>
</dbReference>
<keyword evidence="6" id="KW-0175">Coiled coil</keyword>
<dbReference type="PANTHER" id="PTHR21237">
    <property type="entry name" value="GRPE PROTEIN"/>
    <property type="match status" value="1"/>
</dbReference>
<dbReference type="InterPro" id="IPR000740">
    <property type="entry name" value="GrpE"/>
</dbReference>
<feature type="region of interest" description="Disordered" evidence="7">
    <location>
        <begin position="1"/>
        <end position="41"/>
    </location>
</feature>
<protein>
    <recommendedName>
        <fullName evidence="3 4">Protein GrpE</fullName>
    </recommendedName>
    <alternativeName>
        <fullName evidence="3">HSP-70 cofactor</fullName>
    </alternativeName>
</protein>
<evidence type="ECO:0000256" key="3">
    <source>
        <dbReference type="HAMAP-Rule" id="MF_01151"/>
    </source>
</evidence>
<comment type="similarity">
    <text evidence="1 3 5">Belongs to the GrpE family.</text>
</comment>
<dbReference type="SUPFAM" id="SSF58014">
    <property type="entry name" value="Coiled-coil domain of nucleotide exchange factor GrpE"/>
    <property type="match status" value="1"/>
</dbReference>
<dbReference type="InterPro" id="IPR013805">
    <property type="entry name" value="GrpE_CC"/>
</dbReference>
<feature type="compositionally biased region" description="Basic and acidic residues" evidence="7">
    <location>
        <begin position="1"/>
        <end position="11"/>
    </location>
</feature>
<evidence type="ECO:0000313" key="8">
    <source>
        <dbReference type="EMBL" id="MBT1072483.1"/>
    </source>
</evidence>
<dbReference type="Proteomes" id="UP000784128">
    <property type="component" value="Unassembled WGS sequence"/>
</dbReference>
<dbReference type="NCBIfam" id="NF010738">
    <property type="entry name" value="PRK14140.1"/>
    <property type="match status" value="1"/>
</dbReference>
<evidence type="ECO:0000256" key="7">
    <source>
        <dbReference type="SAM" id="MobiDB-lite"/>
    </source>
</evidence>
<organism evidence="8 9">
    <name type="scientific">Pelotalea chapellei</name>
    <dbReference type="NCBI Taxonomy" id="44671"/>
    <lineage>
        <taxon>Bacteria</taxon>
        <taxon>Pseudomonadati</taxon>
        <taxon>Thermodesulfobacteriota</taxon>
        <taxon>Desulfuromonadia</taxon>
        <taxon>Geobacterales</taxon>
        <taxon>Geobacteraceae</taxon>
        <taxon>Pelotalea</taxon>
    </lineage>
</organism>
<keyword evidence="3 4" id="KW-0346">Stress response</keyword>
<comment type="subcellular location">
    <subcellularLocation>
        <location evidence="3">Cytoplasm</location>
    </subcellularLocation>
</comment>
<comment type="function">
    <text evidence="3 4">Participates actively in the response to hyperosmotic and heat shock by preventing the aggregation of stress-denatured proteins, in association with DnaK and GrpE. It is the nucleotide exchange factor for DnaK and may function as a thermosensor. Unfolded proteins bind initially to DnaJ; upon interaction with the DnaJ-bound protein, DnaK hydrolyzes its bound ATP, resulting in the formation of a stable complex. GrpE releases ADP from DnaK; ATP binding to DnaK triggers the release of the substrate protein, thus completing the reaction cycle. Several rounds of ATP-dependent interactions between DnaJ, DnaK and GrpE are required for fully efficient folding.</text>
</comment>
<dbReference type="HAMAP" id="MF_01151">
    <property type="entry name" value="GrpE"/>
    <property type="match status" value="1"/>
</dbReference>
<dbReference type="PANTHER" id="PTHR21237:SF23">
    <property type="entry name" value="GRPE PROTEIN HOMOLOG, MITOCHONDRIAL"/>
    <property type="match status" value="1"/>
</dbReference>
<evidence type="ECO:0000256" key="2">
    <source>
        <dbReference type="ARBA" id="ARBA00023186"/>
    </source>
</evidence>
<reference evidence="8 9" key="1">
    <citation type="submission" date="2021-05" db="EMBL/GenBank/DDBJ databases">
        <title>The draft genome of Geobacter chapellei DSM 13688.</title>
        <authorList>
            <person name="Xu Z."/>
            <person name="Masuda Y."/>
            <person name="Itoh H."/>
            <person name="Senoo K."/>
        </authorList>
    </citation>
    <scope>NUCLEOTIDE SEQUENCE [LARGE SCALE GENOMIC DNA]</scope>
    <source>
        <strain evidence="8 9">DSM 13688</strain>
    </source>
</reference>
<sequence length="201" mass="22374">MKKNDTVDISKDAVAAEATEPIDSKTEASEASASGEPASLEERIVQLEEKLAAKDKECKENWDRFLRERADLENYRKRANREKEELLNYGTKSLIEEVLPVLDSLERALNHASEDGLAALVEGIRMTSDMFVTALKKFGVTPVDSAGAPFDPAFHQAMTQVPTDELPPNTVVEEYQKGYMLKDRLLRPAMVSVSTTSKKDI</sequence>
<dbReference type="PRINTS" id="PR00773">
    <property type="entry name" value="GRPEPROTEIN"/>
</dbReference>
<keyword evidence="3" id="KW-0963">Cytoplasm</keyword>
<gene>
    <name evidence="3 8" type="primary">grpE</name>
    <name evidence="8" type="ORF">KJB30_11850</name>
</gene>
<keyword evidence="9" id="KW-1185">Reference proteome</keyword>
<dbReference type="InterPro" id="IPR009012">
    <property type="entry name" value="GrpE_head"/>
</dbReference>
<dbReference type="Pfam" id="PF01025">
    <property type="entry name" value="GrpE"/>
    <property type="match status" value="1"/>
</dbReference>
<keyword evidence="2 3" id="KW-0143">Chaperone</keyword>
<comment type="subunit">
    <text evidence="3">Homodimer.</text>
</comment>
<dbReference type="NCBIfam" id="NF010755">
    <property type="entry name" value="PRK14158.1"/>
    <property type="match status" value="1"/>
</dbReference>
<evidence type="ECO:0000256" key="6">
    <source>
        <dbReference type="SAM" id="Coils"/>
    </source>
</evidence>
<feature type="coiled-coil region" evidence="6">
    <location>
        <begin position="65"/>
        <end position="92"/>
    </location>
</feature>
<dbReference type="NCBIfam" id="NF010748">
    <property type="entry name" value="PRK14150.1"/>
    <property type="match status" value="1"/>
</dbReference>
<accession>A0ABS5U9W0</accession>
<name>A0ABS5U9W0_9BACT</name>
<dbReference type="EMBL" id="JAHDYS010000010">
    <property type="protein sequence ID" value="MBT1072483.1"/>
    <property type="molecule type" value="Genomic_DNA"/>
</dbReference>
<dbReference type="Gene3D" id="2.30.22.10">
    <property type="entry name" value="Head domain of nucleotide exchange factor GrpE"/>
    <property type="match status" value="1"/>
</dbReference>
<proteinExistence type="inferred from homology"/>
<evidence type="ECO:0000256" key="5">
    <source>
        <dbReference type="RuleBase" id="RU004478"/>
    </source>
</evidence>